<dbReference type="GO" id="GO:0047733">
    <property type="term" value="F:CDP-glucose 4,6-dehydratase activity"/>
    <property type="evidence" value="ECO:0007669"/>
    <property type="project" value="UniProtKB-EC"/>
</dbReference>
<evidence type="ECO:0000313" key="4">
    <source>
        <dbReference type="Proteomes" id="UP000618926"/>
    </source>
</evidence>
<proteinExistence type="inferred from homology"/>
<comment type="caution">
    <text evidence="3">The sequence shown here is derived from an EMBL/GenBank/DDBJ whole genome shotgun (WGS) entry which is preliminary data.</text>
</comment>
<dbReference type="InterPro" id="IPR001509">
    <property type="entry name" value="Epimerase_deHydtase"/>
</dbReference>
<sequence length="367" mass="40554">MTRQFWNGRPVFITGHTGFKGGWLSLLLKRYGSHVSGYALEPAHENGIFASARIADALAASTIADIRDGAQLKRAMSSAAPEIAFHLAAQPLVRASYNDPVNTYETNVMGTVNFLEAVREVPSVRVAIVVTSDKCYENNESSVPFREDDPMGGSDPYSNSKGCAELVVSAYRRSFFSNSPTRVATVRAGNVIGGGDWATDRLIPDLVRTFTERETLLLRYPNAVRPWQHVLEPLCGYLTLAEYLWNNGGSYPGGWNFGPAREDTRTVLDVVRIAAGLWEKGASWALDKVLNPGEAHHLSLDCSRARSVLGWTPALSLEEALHWTIAWYLGCDDGTTDMRMFTERQIDDYEYRVCSSRREAAIGGQHA</sequence>
<reference evidence="3 4" key="1">
    <citation type="submission" date="2020-10" db="EMBL/GenBank/DDBJ databases">
        <title>Investigation of anaerobic biodegradation of phenanthrene by a sulfate-dependent Geobacter anodireducens strain PheS2.</title>
        <authorList>
            <person name="Zhang Z."/>
        </authorList>
    </citation>
    <scope>NUCLEOTIDE SEQUENCE [LARGE SCALE GENOMIC DNA]</scope>
    <source>
        <strain evidence="3 4">PheS2</strain>
    </source>
</reference>
<evidence type="ECO:0000256" key="1">
    <source>
        <dbReference type="ARBA" id="ARBA00007637"/>
    </source>
</evidence>
<accession>A0ABR9NU03</accession>
<dbReference type="Gene3D" id="3.40.50.720">
    <property type="entry name" value="NAD(P)-binding Rossmann-like Domain"/>
    <property type="match status" value="1"/>
</dbReference>
<dbReference type="EMBL" id="JADBFD010000008">
    <property type="protein sequence ID" value="MBE2887744.1"/>
    <property type="molecule type" value="Genomic_DNA"/>
</dbReference>
<dbReference type="InterPro" id="IPR036291">
    <property type="entry name" value="NAD(P)-bd_dom_sf"/>
</dbReference>
<dbReference type="NCBIfam" id="TIGR02622">
    <property type="entry name" value="CDP_4_6_dhtase"/>
    <property type="match status" value="1"/>
</dbReference>
<name>A0ABR9NU03_9BACT</name>
<dbReference type="InterPro" id="IPR013445">
    <property type="entry name" value="CDP_4_6_deHydtase"/>
</dbReference>
<evidence type="ECO:0000259" key="2">
    <source>
        <dbReference type="Pfam" id="PF01370"/>
    </source>
</evidence>
<keyword evidence="3" id="KW-0456">Lyase</keyword>
<protein>
    <submittedName>
        <fullName evidence="3">CDP-glucose 4,6-dehydratase</fullName>
        <ecNumber evidence="3">4.2.1.45</ecNumber>
    </submittedName>
</protein>
<gene>
    <name evidence="3" type="primary">rfbG</name>
    <name evidence="3" type="ORF">IIE05_07160</name>
</gene>
<dbReference type="Proteomes" id="UP000618926">
    <property type="component" value="Unassembled WGS sequence"/>
</dbReference>
<comment type="similarity">
    <text evidence="1">Belongs to the NAD(P)-dependent epimerase/dehydratase family.</text>
</comment>
<keyword evidence="4" id="KW-1185">Reference proteome</keyword>
<feature type="domain" description="NAD-dependent epimerase/dehydratase" evidence="2">
    <location>
        <begin position="11"/>
        <end position="232"/>
    </location>
</feature>
<dbReference type="SUPFAM" id="SSF51735">
    <property type="entry name" value="NAD(P)-binding Rossmann-fold domains"/>
    <property type="match status" value="1"/>
</dbReference>
<dbReference type="RefSeq" id="WP_052269443.1">
    <property type="nucleotide sequence ID" value="NZ_JADBFD010000008.1"/>
</dbReference>
<dbReference type="PANTHER" id="PTHR43000">
    <property type="entry name" value="DTDP-D-GLUCOSE 4,6-DEHYDRATASE-RELATED"/>
    <property type="match status" value="1"/>
</dbReference>
<dbReference type="CDD" id="cd05252">
    <property type="entry name" value="CDP_GD_SDR_e"/>
    <property type="match status" value="1"/>
</dbReference>
<dbReference type="Pfam" id="PF01370">
    <property type="entry name" value="Epimerase"/>
    <property type="match status" value="1"/>
</dbReference>
<organism evidence="3 4">
    <name type="scientific">Geobacter anodireducens</name>
    <dbReference type="NCBI Taxonomy" id="1340425"/>
    <lineage>
        <taxon>Bacteria</taxon>
        <taxon>Pseudomonadati</taxon>
        <taxon>Thermodesulfobacteriota</taxon>
        <taxon>Desulfuromonadia</taxon>
        <taxon>Geobacterales</taxon>
        <taxon>Geobacteraceae</taxon>
        <taxon>Geobacter</taxon>
    </lineage>
</organism>
<dbReference type="Gene3D" id="3.90.25.10">
    <property type="entry name" value="UDP-galactose 4-epimerase, domain 1"/>
    <property type="match status" value="1"/>
</dbReference>
<evidence type="ECO:0000313" key="3">
    <source>
        <dbReference type="EMBL" id="MBE2887744.1"/>
    </source>
</evidence>
<dbReference type="EC" id="4.2.1.45" evidence="3"/>